<accession>A0A239E7C8</accession>
<dbReference type="AlphaFoldDB" id="A0A239E7C8"/>
<evidence type="ECO:0000313" key="2">
    <source>
        <dbReference type="EMBL" id="SNS39832.1"/>
    </source>
</evidence>
<organism evidence="2 3">
    <name type="scientific">Rhodococcoides kyotonense</name>
    <dbReference type="NCBI Taxonomy" id="398843"/>
    <lineage>
        <taxon>Bacteria</taxon>
        <taxon>Bacillati</taxon>
        <taxon>Actinomycetota</taxon>
        <taxon>Actinomycetes</taxon>
        <taxon>Mycobacteriales</taxon>
        <taxon>Nocardiaceae</taxon>
        <taxon>Rhodococcoides</taxon>
    </lineage>
</organism>
<reference evidence="3" key="1">
    <citation type="submission" date="2017-06" db="EMBL/GenBank/DDBJ databases">
        <authorList>
            <person name="Varghese N."/>
            <person name="Submissions S."/>
        </authorList>
    </citation>
    <scope>NUCLEOTIDE SEQUENCE [LARGE SCALE GENOMIC DNA]</scope>
    <source>
        <strain evidence="3">JCM 23211</strain>
    </source>
</reference>
<dbReference type="InterPro" id="IPR009061">
    <property type="entry name" value="DNA-bd_dom_put_sf"/>
</dbReference>
<feature type="region of interest" description="Disordered" evidence="1">
    <location>
        <begin position="105"/>
        <end position="136"/>
    </location>
</feature>
<dbReference type="SUPFAM" id="SSF46955">
    <property type="entry name" value="Putative DNA-binding domain"/>
    <property type="match status" value="1"/>
</dbReference>
<proteinExistence type="predicted"/>
<gene>
    <name evidence="2" type="ORF">SAMN05421642_102211</name>
</gene>
<dbReference type="Proteomes" id="UP000198327">
    <property type="component" value="Unassembled WGS sequence"/>
</dbReference>
<sequence>MGIGELASILGVSAGTIRNNRNTHPLYSKALKMGGSTSRLKWRRADVAAYLGVDELPSEPVTIERSVGLARAELDMKMRESEVAAAISEIRAILRRLESGVLHTDVSAGRAKDPAGLTLGSRRRLQRRMPGQTKRR</sequence>
<keyword evidence="3" id="KW-1185">Reference proteome</keyword>
<dbReference type="EMBL" id="FZOW01000002">
    <property type="protein sequence ID" value="SNS39832.1"/>
    <property type="molecule type" value="Genomic_DNA"/>
</dbReference>
<feature type="compositionally biased region" description="Basic residues" evidence="1">
    <location>
        <begin position="121"/>
        <end position="136"/>
    </location>
</feature>
<evidence type="ECO:0000256" key="1">
    <source>
        <dbReference type="SAM" id="MobiDB-lite"/>
    </source>
</evidence>
<evidence type="ECO:0000313" key="3">
    <source>
        <dbReference type="Proteomes" id="UP000198327"/>
    </source>
</evidence>
<evidence type="ECO:0008006" key="4">
    <source>
        <dbReference type="Google" id="ProtNLM"/>
    </source>
</evidence>
<name>A0A239E7C8_9NOCA</name>
<protein>
    <recommendedName>
        <fullName evidence="4">Helix-turn-helix domain-containing protein</fullName>
    </recommendedName>
</protein>